<feature type="compositionally biased region" description="Basic and acidic residues" evidence="1">
    <location>
        <begin position="470"/>
        <end position="485"/>
    </location>
</feature>
<evidence type="ECO:0000313" key="3">
    <source>
        <dbReference type="Proteomes" id="UP001140011"/>
    </source>
</evidence>
<evidence type="ECO:0000313" key="2">
    <source>
        <dbReference type="EMBL" id="KAJ2756474.1"/>
    </source>
</evidence>
<feature type="region of interest" description="Disordered" evidence="1">
    <location>
        <begin position="181"/>
        <end position="216"/>
    </location>
</feature>
<accession>A0A9W8GYP9</accession>
<comment type="caution">
    <text evidence="2">The sequence shown here is derived from an EMBL/GenBank/DDBJ whole genome shotgun (WGS) entry which is preliminary data.</text>
</comment>
<reference evidence="2" key="1">
    <citation type="submission" date="2022-07" db="EMBL/GenBank/DDBJ databases">
        <title>Phylogenomic reconstructions and comparative analyses of Kickxellomycotina fungi.</title>
        <authorList>
            <person name="Reynolds N.K."/>
            <person name="Stajich J.E."/>
            <person name="Barry K."/>
            <person name="Grigoriev I.V."/>
            <person name="Crous P."/>
            <person name="Smith M.E."/>
        </authorList>
    </citation>
    <scope>NUCLEOTIDE SEQUENCE</scope>
    <source>
        <strain evidence="2">BCRC 34297</strain>
    </source>
</reference>
<sequence>MLSVEPIASIEAAAQPPAASDEHSWLPDFDSPGITIALPPLAYSGSQSLDDCLMHPSLAKPDAVDPADAVLRPHSLAENHVCNVSPAVAVAALSTQSPAIDPLALSLDLPNILACPEDSTDAATTTGTTLLDRLGLNFDFHTDPAIDAISDSPLYLSFASHDLIAGLRDDAPAVDDEPVALHLPSLPESPLGPASSASPLSVESESCSNKSSTRRTSIAGMLKKRLSKCSDANGDIASTTISPSPSTTDANDVVVVVVATDDIQPTLEVQPFEPELSHNSDDATCDSQVSPSNEPVVEPPAVATVAFVADVANPEPTAHPESQRKGENVPVAASPSNDAGEERNVIVVPSVDTPTQAPSDAPPLEADSVALVPAPETPMRQGDDAEVVDSQPPPPRRPSIHRHLDRRSSRILEGLTRKVQHVRQTTSMVLRRSVGSHLSFRPATPPDVFQGSIVGLAGLRGCGVNDGELEPEHLPQSDGGLEKQAHPPPQYSASDAEPSNTNAENSCTSASGAGGETNPASAEDPSHANGHINELGDKLVDVPATRSTTALNATSDKFHAGNHMDTFSRKLSSVRHGTNVAVRNSVTRVKNIFAAKRSVAA</sequence>
<dbReference type="Proteomes" id="UP001140011">
    <property type="component" value="Unassembled WGS sequence"/>
</dbReference>
<proteinExistence type="predicted"/>
<dbReference type="AlphaFoldDB" id="A0A9W8GYP9"/>
<evidence type="ECO:0000256" key="1">
    <source>
        <dbReference type="SAM" id="MobiDB-lite"/>
    </source>
</evidence>
<keyword evidence="3" id="KW-1185">Reference proteome</keyword>
<dbReference type="OrthoDB" id="5596149at2759"/>
<feature type="compositionally biased region" description="Low complexity" evidence="1">
    <location>
        <begin position="181"/>
        <end position="211"/>
    </location>
</feature>
<organism evidence="2 3">
    <name type="scientific">Coemansia pectinata</name>
    <dbReference type="NCBI Taxonomy" id="1052879"/>
    <lineage>
        <taxon>Eukaryota</taxon>
        <taxon>Fungi</taxon>
        <taxon>Fungi incertae sedis</taxon>
        <taxon>Zoopagomycota</taxon>
        <taxon>Kickxellomycotina</taxon>
        <taxon>Kickxellomycetes</taxon>
        <taxon>Kickxellales</taxon>
        <taxon>Kickxellaceae</taxon>
        <taxon>Coemansia</taxon>
    </lineage>
</organism>
<gene>
    <name evidence="2" type="ORF">GGI19_000812</name>
</gene>
<dbReference type="EMBL" id="JANBUH010000025">
    <property type="protein sequence ID" value="KAJ2756474.1"/>
    <property type="molecule type" value="Genomic_DNA"/>
</dbReference>
<feature type="compositionally biased region" description="Polar residues" evidence="1">
    <location>
        <begin position="491"/>
        <end position="511"/>
    </location>
</feature>
<feature type="region of interest" description="Disordered" evidence="1">
    <location>
        <begin position="314"/>
        <end position="343"/>
    </location>
</feature>
<feature type="region of interest" description="Disordered" evidence="1">
    <location>
        <begin position="267"/>
        <end position="296"/>
    </location>
</feature>
<protein>
    <submittedName>
        <fullName evidence="2">Uncharacterized protein</fullName>
    </submittedName>
</protein>
<feature type="region of interest" description="Disordered" evidence="1">
    <location>
        <begin position="466"/>
        <end position="533"/>
    </location>
</feature>
<feature type="region of interest" description="Disordered" evidence="1">
    <location>
        <begin position="375"/>
        <end position="408"/>
    </location>
</feature>
<name>A0A9W8GYP9_9FUNG</name>